<keyword evidence="1" id="KW-0479">Metal-binding</keyword>
<dbReference type="SMART" id="SM00184">
    <property type="entry name" value="RING"/>
    <property type="match status" value="1"/>
</dbReference>
<dbReference type="Proteomes" id="UP001202328">
    <property type="component" value="Unassembled WGS sequence"/>
</dbReference>
<comment type="caution">
    <text evidence="6">The sequence shown here is derived from an EMBL/GenBank/DDBJ whole genome shotgun (WGS) entry which is preliminary data.</text>
</comment>
<accession>A0AAD4SMZ9</accession>
<name>A0AAD4SMZ9_9MAGN</name>
<evidence type="ECO:0000256" key="1">
    <source>
        <dbReference type="ARBA" id="ARBA00022723"/>
    </source>
</evidence>
<proteinExistence type="predicted"/>
<protein>
    <recommendedName>
        <fullName evidence="5">RING-type domain-containing protein</fullName>
    </recommendedName>
</protein>
<evidence type="ECO:0000256" key="4">
    <source>
        <dbReference type="PROSITE-ProRule" id="PRU00175"/>
    </source>
</evidence>
<dbReference type="GO" id="GO:0061630">
    <property type="term" value="F:ubiquitin protein ligase activity"/>
    <property type="evidence" value="ECO:0007669"/>
    <property type="project" value="TreeGrafter"/>
</dbReference>
<evidence type="ECO:0000313" key="7">
    <source>
        <dbReference type="Proteomes" id="UP001202328"/>
    </source>
</evidence>
<evidence type="ECO:0000313" key="6">
    <source>
        <dbReference type="EMBL" id="KAI3913096.1"/>
    </source>
</evidence>
<dbReference type="GO" id="GO:0006511">
    <property type="term" value="P:ubiquitin-dependent protein catabolic process"/>
    <property type="evidence" value="ECO:0007669"/>
    <property type="project" value="TreeGrafter"/>
</dbReference>
<dbReference type="SUPFAM" id="SSF57850">
    <property type="entry name" value="RING/U-box"/>
    <property type="match status" value="1"/>
</dbReference>
<dbReference type="Pfam" id="PF13639">
    <property type="entry name" value="zf-RING_2"/>
    <property type="match status" value="1"/>
</dbReference>
<dbReference type="PANTHER" id="PTHR45931:SF16">
    <property type="entry name" value="RING_U-BOX SUPERFAMILY PROTEIN"/>
    <property type="match status" value="1"/>
</dbReference>
<dbReference type="GO" id="GO:0005634">
    <property type="term" value="C:nucleus"/>
    <property type="evidence" value="ECO:0007669"/>
    <property type="project" value="TreeGrafter"/>
</dbReference>
<dbReference type="EMBL" id="JAJJMB010009541">
    <property type="protein sequence ID" value="KAI3913096.1"/>
    <property type="molecule type" value="Genomic_DNA"/>
</dbReference>
<dbReference type="GO" id="GO:0008270">
    <property type="term" value="F:zinc ion binding"/>
    <property type="evidence" value="ECO:0007669"/>
    <property type="project" value="UniProtKB-KW"/>
</dbReference>
<feature type="domain" description="RING-type" evidence="5">
    <location>
        <begin position="193"/>
        <end position="234"/>
    </location>
</feature>
<evidence type="ECO:0000256" key="3">
    <source>
        <dbReference type="ARBA" id="ARBA00022833"/>
    </source>
</evidence>
<dbReference type="PROSITE" id="PS50089">
    <property type="entry name" value="ZF_RING_2"/>
    <property type="match status" value="1"/>
</dbReference>
<keyword evidence="7" id="KW-1185">Reference proteome</keyword>
<dbReference type="InterPro" id="IPR051834">
    <property type="entry name" value="RING_finger_E3_ligase"/>
</dbReference>
<evidence type="ECO:0000256" key="2">
    <source>
        <dbReference type="ARBA" id="ARBA00022771"/>
    </source>
</evidence>
<dbReference type="Gene3D" id="3.30.40.10">
    <property type="entry name" value="Zinc/RING finger domain, C3HC4 (zinc finger)"/>
    <property type="match status" value="1"/>
</dbReference>
<evidence type="ECO:0000259" key="5">
    <source>
        <dbReference type="PROSITE" id="PS50089"/>
    </source>
</evidence>
<gene>
    <name evidence="6" type="ORF">MKW98_007112</name>
</gene>
<dbReference type="InterPro" id="IPR013083">
    <property type="entry name" value="Znf_RING/FYVE/PHD"/>
</dbReference>
<dbReference type="PANTHER" id="PTHR45931">
    <property type="entry name" value="SI:CH211-59O9.10"/>
    <property type="match status" value="1"/>
</dbReference>
<dbReference type="AlphaFoldDB" id="A0AAD4SMZ9"/>
<keyword evidence="2 4" id="KW-0863">Zinc-finger</keyword>
<dbReference type="InterPro" id="IPR001841">
    <property type="entry name" value="Znf_RING"/>
</dbReference>
<reference evidence="6" key="1">
    <citation type="submission" date="2022-04" db="EMBL/GenBank/DDBJ databases">
        <title>A functionally conserved STORR gene fusion in Papaver species that diverged 16.8 million years ago.</title>
        <authorList>
            <person name="Catania T."/>
        </authorList>
    </citation>
    <scope>NUCLEOTIDE SEQUENCE</scope>
    <source>
        <strain evidence="6">S-188037</strain>
    </source>
</reference>
<keyword evidence="3" id="KW-0862">Zinc</keyword>
<organism evidence="6 7">
    <name type="scientific">Papaver atlanticum</name>
    <dbReference type="NCBI Taxonomy" id="357466"/>
    <lineage>
        <taxon>Eukaryota</taxon>
        <taxon>Viridiplantae</taxon>
        <taxon>Streptophyta</taxon>
        <taxon>Embryophyta</taxon>
        <taxon>Tracheophyta</taxon>
        <taxon>Spermatophyta</taxon>
        <taxon>Magnoliopsida</taxon>
        <taxon>Ranunculales</taxon>
        <taxon>Papaveraceae</taxon>
        <taxon>Papaveroideae</taxon>
        <taxon>Papaver</taxon>
    </lineage>
</organism>
<sequence>MDYLEGHLCAHIAFTCSCDAGYYTLTPPNGSAEENNPSLPNKLEVLFRSSHNQIEDGTAITVSSTRTERIDVIENFKSCSLVIHKIVSILSDLKVPERCFDYVTDRILDSVSQIPAESLGGTYCVTACVMITFEENLDVGVTESMEEGVTESMEEDNVRRIPAAKSFINGLNKEEYRHKHGENKDCSSGTTSCAVCFEGILDGSAVSSMPCSHTFHYDCLVTWLDEINSCPVCRCQVEPAE</sequence>